<organism evidence="2">
    <name type="scientific">hydrothermal vent metagenome</name>
    <dbReference type="NCBI Taxonomy" id="652676"/>
    <lineage>
        <taxon>unclassified sequences</taxon>
        <taxon>metagenomes</taxon>
        <taxon>ecological metagenomes</taxon>
    </lineage>
</organism>
<dbReference type="SUPFAM" id="SSF53335">
    <property type="entry name" value="S-adenosyl-L-methionine-dependent methyltransferases"/>
    <property type="match status" value="1"/>
</dbReference>
<reference evidence="2" key="1">
    <citation type="submission" date="2018-06" db="EMBL/GenBank/DDBJ databases">
        <authorList>
            <person name="Zhirakovskaya E."/>
        </authorList>
    </citation>
    <scope>NUCLEOTIDE SEQUENCE</scope>
</reference>
<evidence type="ECO:0000313" key="2">
    <source>
        <dbReference type="EMBL" id="VAX40569.1"/>
    </source>
</evidence>
<dbReference type="PANTHER" id="PTHR43861">
    <property type="entry name" value="TRANS-ACONITATE 2-METHYLTRANSFERASE-RELATED"/>
    <property type="match status" value="1"/>
</dbReference>
<proteinExistence type="predicted"/>
<keyword evidence="2" id="KW-0808">Transferase</keyword>
<dbReference type="InterPro" id="IPR029063">
    <property type="entry name" value="SAM-dependent_MTases_sf"/>
</dbReference>
<gene>
    <name evidence="2" type="ORF">MNBD_PLANCTO02-205</name>
</gene>
<dbReference type="CDD" id="cd02440">
    <property type="entry name" value="AdoMet_MTases"/>
    <property type="match status" value="1"/>
</dbReference>
<dbReference type="AlphaFoldDB" id="A0A3B1DE15"/>
<dbReference type="GO" id="GO:0008168">
    <property type="term" value="F:methyltransferase activity"/>
    <property type="evidence" value="ECO:0007669"/>
    <property type="project" value="UniProtKB-KW"/>
</dbReference>
<keyword evidence="2" id="KW-0489">Methyltransferase</keyword>
<sequence>MDEQSIQEKVTFSFGENWQSYLETVSENEIESARQDILQWISEEEISGKNVIDVGSGSGVHSLSFYLSGAGKLFSFDYDQNSVDATKTLWQKSKEPENWTVAHGSILDKEYVQSLGTFDIVYSWGVLHHTGSMWEAIENAARLVKQGGIFWISLYTKGPLYPKHLALKKKYNAASQWGKRRMVWKAVAILMAVRLRHRKNPFAWNEKRIRGMNVYHDIIDWLGGLPYEVVSADEILQFGREHGLILERINPLNEGGCSSYLLRKSK</sequence>
<dbReference type="Gene3D" id="3.40.50.150">
    <property type="entry name" value="Vaccinia Virus protein VP39"/>
    <property type="match status" value="1"/>
</dbReference>
<dbReference type="GO" id="GO:0032259">
    <property type="term" value="P:methylation"/>
    <property type="evidence" value="ECO:0007669"/>
    <property type="project" value="UniProtKB-KW"/>
</dbReference>
<accession>A0A3B1DE15</accession>
<dbReference type="InterPro" id="IPR025714">
    <property type="entry name" value="Methyltranfer_dom"/>
</dbReference>
<evidence type="ECO:0000259" key="1">
    <source>
        <dbReference type="Pfam" id="PF13847"/>
    </source>
</evidence>
<feature type="domain" description="Methyltransferase" evidence="1">
    <location>
        <begin position="47"/>
        <end position="175"/>
    </location>
</feature>
<protein>
    <submittedName>
        <fullName evidence="2">Type 12 methyltransferase</fullName>
    </submittedName>
</protein>
<name>A0A3B1DE15_9ZZZZ</name>
<dbReference type="EMBL" id="UOGL01000461">
    <property type="protein sequence ID" value="VAX40569.1"/>
    <property type="molecule type" value="Genomic_DNA"/>
</dbReference>
<dbReference type="Pfam" id="PF13847">
    <property type="entry name" value="Methyltransf_31"/>
    <property type="match status" value="1"/>
</dbReference>